<comment type="caution">
    <text evidence="2">The sequence shown here is derived from an EMBL/GenBank/DDBJ whole genome shotgun (WGS) entry which is preliminary data.</text>
</comment>
<organism evidence="2 3">
    <name type="scientific">Puccinia graminis f. sp. tritici</name>
    <dbReference type="NCBI Taxonomy" id="56615"/>
    <lineage>
        <taxon>Eukaryota</taxon>
        <taxon>Fungi</taxon>
        <taxon>Dikarya</taxon>
        <taxon>Basidiomycota</taxon>
        <taxon>Pucciniomycotina</taxon>
        <taxon>Pucciniomycetes</taxon>
        <taxon>Pucciniales</taxon>
        <taxon>Pucciniaceae</taxon>
        <taxon>Puccinia</taxon>
    </lineage>
</organism>
<keyword evidence="1" id="KW-0812">Transmembrane</keyword>
<protein>
    <submittedName>
        <fullName evidence="2">Uncharacterized protein</fullName>
    </submittedName>
</protein>
<feature type="transmembrane region" description="Helical" evidence="1">
    <location>
        <begin position="182"/>
        <end position="199"/>
    </location>
</feature>
<evidence type="ECO:0000256" key="1">
    <source>
        <dbReference type="SAM" id="Phobius"/>
    </source>
</evidence>
<dbReference type="Proteomes" id="UP000325313">
    <property type="component" value="Unassembled WGS sequence"/>
</dbReference>
<evidence type="ECO:0000313" key="2">
    <source>
        <dbReference type="EMBL" id="KAA1063815.1"/>
    </source>
</evidence>
<keyword evidence="1" id="KW-1133">Transmembrane helix</keyword>
<sequence>MNDHRSESDRTTSEFFGLKGTIRFRLPLAYHLAPSLLITIVLHPLPEKMKSKSTTYYLCPHLDSCRGSTPGLKPCKACLGMVRGAVRKHALRMDFHPFCQPSCPVNKLINEGGLLEDFPFKPTKTHRPILGTSGPSTRTRVSPVERIADADSIGHSCQKNTITQLETKTGTLNLLKLLKKNLVTASGLIILYLLMQWLWDDEEF</sequence>
<proteinExistence type="predicted"/>
<name>A0A5B0LHR3_PUCGR</name>
<gene>
    <name evidence="2" type="ORF">PGTUg99_004408</name>
</gene>
<dbReference type="AlphaFoldDB" id="A0A5B0LHR3"/>
<dbReference type="EMBL" id="VDEP01000521">
    <property type="protein sequence ID" value="KAA1063815.1"/>
    <property type="molecule type" value="Genomic_DNA"/>
</dbReference>
<reference evidence="2 3" key="1">
    <citation type="submission" date="2019-05" db="EMBL/GenBank/DDBJ databases">
        <title>Emergence of the Ug99 lineage of the wheat stem rust pathogen through somatic hybridization.</title>
        <authorList>
            <person name="Li F."/>
            <person name="Upadhyaya N.M."/>
            <person name="Sperschneider J."/>
            <person name="Matny O."/>
            <person name="Nguyen-Phuc H."/>
            <person name="Mago R."/>
            <person name="Raley C."/>
            <person name="Miller M.E."/>
            <person name="Silverstein K.A.T."/>
            <person name="Henningsen E."/>
            <person name="Hirsch C.D."/>
            <person name="Visser B."/>
            <person name="Pretorius Z.A."/>
            <person name="Steffenson B.J."/>
            <person name="Schwessinger B."/>
            <person name="Dodds P.N."/>
            <person name="Figueroa M."/>
        </authorList>
    </citation>
    <scope>NUCLEOTIDE SEQUENCE [LARGE SCALE GENOMIC DNA]</scope>
    <source>
        <strain evidence="2 3">Ug99</strain>
    </source>
</reference>
<evidence type="ECO:0000313" key="3">
    <source>
        <dbReference type="Proteomes" id="UP000325313"/>
    </source>
</evidence>
<keyword evidence="1" id="KW-0472">Membrane</keyword>
<accession>A0A5B0LHR3</accession>